<evidence type="ECO:0000256" key="1">
    <source>
        <dbReference type="SAM" id="MobiDB-lite"/>
    </source>
</evidence>
<dbReference type="Proteomes" id="UP000675781">
    <property type="component" value="Unassembled WGS sequence"/>
</dbReference>
<accession>A0A941EQG7</accession>
<name>A0A941EQG7_9ACTN</name>
<evidence type="ECO:0008006" key="4">
    <source>
        <dbReference type="Google" id="ProtNLM"/>
    </source>
</evidence>
<evidence type="ECO:0000313" key="3">
    <source>
        <dbReference type="Proteomes" id="UP000675781"/>
    </source>
</evidence>
<protein>
    <recommendedName>
        <fullName evidence="4">Glycosyltransferase</fullName>
    </recommendedName>
</protein>
<evidence type="ECO:0000313" key="2">
    <source>
        <dbReference type="EMBL" id="MBR7836072.1"/>
    </source>
</evidence>
<dbReference type="RefSeq" id="WP_212530560.1">
    <property type="nucleotide sequence ID" value="NZ_JAGSOG010000123.1"/>
</dbReference>
<feature type="region of interest" description="Disordered" evidence="1">
    <location>
        <begin position="1"/>
        <end position="22"/>
    </location>
</feature>
<sequence>MAGDVARLGSAAPSRPAPGTPPARVRLSAAVMTHPSRLAEAERLLAALADLEPAMVIDPDPAGPPSSLRTARHAWAAVAPDATHHLVLQDDAWPAAGFARQARDAAARRPGHAISLFTHWGSRTSFAVRLAALIGHGWAEVIDGYTPTVGLILPAAAARAFAGLGEARTAKDDVEMRGFLLRRAIPSCVIVPNLVEHLGTDSLVGNDRLGPRRSACPPAEGLRPYGPGPDRVAVSYFNQELAIAGCVVPSAAAQGFTHAPLSRLFAAHGLAETEVAVMAKAELSDPRWAPIAVSSRVLLGYWLTAFALGLQGGRAAVISPLARHALDTMADGVLEPFSRGRLGEFRPAARELALAAVRAGSETSAIRAGDR</sequence>
<keyword evidence="3" id="KW-1185">Reference proteome</keyword>
<gene>
    <name evidence="2" type="ORF">KDL01_22540</name>
</gene>
<dbReference type="AlphaFoldDB" id="A0A941EQG7"/>
<comment type="caution">
    <text evidence="2">The sequence shown here is derived from an EMBL/GenBank/DDBJ whole genome shotgun (WGS) entry which is preliminary data.</text>
</comment>
<proteinExistence type="predicted"/>
<organism evidence="2 3">
    <name type="scientific">Actinospica durhamensis</name>
    <dbReference type="NCBI Taxonomy" id="1508375"/>
    <lineage>
        <taxon>Bacteria</taxon>
        <taxon>Bacillati</taxon>
        <taxon>Actinomycetota</taxon>
        <taxon>Actinomycetes</taxon>
        <taxon>Catenulisporales</taxon>
        <taxon>Actinospicaceae</taxon>
        <taxon>Actinospica</taxon>
    </lineage>
</organism>
<dbReference type="EMBL" id="JAGSOG010000123">
    <property type="protein sequence ID" value="MBR7836072.1"/>
    <property type="molecule type" value="Genomic_DNA"/>
</dbReference>
<reference evidence="2" key="1">
    <citation type="submission" date="2021-04" db="EMBL/GenBank/DDBJ databases">
        <title>Genome based classification of Actinospica acidithermotolerans sp. nov., an actinobacterium isolated from an Indonesian hot spring.</title>
        <authorList>
            <person name="Kusuma A.B."/>
            <person name="Putra K.E."/>
            <person name="Nafisah S."/>
            <person name="Loh J."/>
            <person name="Nouioui I."/>
            <person name="Goodfellow M."/>
        </authorList>
    </citation>
    <scope>NUCLEOTIDE SEQUENCE</scope>
    <source>
        <strain evidence="2">CSCA 57</strain>
    </source>
</reference>